<dbReference type="GeneID" id="75075235"/>
<dbReference type="EMBL" id="ALKK01000011">
    <property type="protein sequence ID" value="EJU18813.1"/>
    <property type="molecule type" value="Genomic_DNA"/>
</dbReference>
<sequence length="316" mass="36386">MKKRLKVFESGNYPQGNFEADRVKAVFEKVVDKIPGIFAHSSHWAKKEEEPVSVGEFSNFELLNKNGKLVVFGDVEFNEKGAGYYNDKILEGVSVEIDPKTNTLHKIAVLPKGVKPQVAGAEFELKEDELQGIYLQFEEFEEEKMTLEQIMATFPVLSLDDRAKLINSLVSTVTDEERSGMRKLMEWEKVEAIQVEPKVPKTEDEIRAEITAQMEFEAKRNQLIEKAKAKFTPAQQEFIEFALKKAGEERAIVLEFESNGKKENMSYFERFEKAIETMEDAANFTSKTKELEFENKEEKTDMMKQAYDRTKARFSK</sequence>
<evidence type="ECO:0000256" key="1">
    <source>
        <dbReference type="SAM" id="MobiDB-lite"/>
    </source>
</evidence>
<accession>A0AAN3VX67</accession>
<name>A0AAN3VX67_9FUSO</name>
<reference evidence="2 3" key="1">
    <citation type="submission" date="2012-07" db="EMBL/GenBank/DDBJ databases">
        <authorList>
            <person name="Durkin A.S."/>
            <person name="McCorrison J."/>
            <person name="Torralba M."/>
            <person name="Gillis M."/>
            <person name="Methe B."/>
            <person name="Sutton G."/>
            <person name="Nelson K.E."/>
        </authorList>
    </citation>
    <scope>NUCLEOTIDE SEQUENCE [LARGE SCALE GENOMIC DNA]</scope>
    <source>
        <strain evidence="2 3">Fnf 1007</strain>
    </source>
</reference>
<dbReference type="Proteomes" id="UP000003120">
    <property type="component" value="Unassembled WGS sequence"/>
</dbReference>
<proteinExistence type="predicted"/>
<dbReference type="RefSeq" id="WP_005960425.1">
    <property type="nucleotide sequence ID" value="NZ_ALKK01000011.1"/>
</dbReference>
<organism evidence="2 3">
    <name type="scientific">Fusobacterium necrophorum subsp. funduliforme Fnf 1007</name>
    <dbReference type="NCBI Taxonomy" id="1161424"/>
    <lineage>
        <taxon>Bacteria</taxon>
        <taxon>Fusobacteriati</taxon>
        <taxon>Fusobacteriota</taxon>
        <taxon>Fusobacteriia</taxon>
        <taxon>Fusobacteriales</taxon>
        <taxon>Fusobacteriaceae</taxon>
        <taxon>Fusobacterium</taxon>
    </lineage>
</organism>
<evidence type="ECO:0000313" key="2">
    <source>
        <dbReference type="EMBL" id="EJU18813.1"/>
    </source>
</evidence>
<feature type="region of interest" description="Disordered" evidence="1">
    <location>
        <begin position="295"/>
        <end position="316"/>
    </location>
</feature>
<gene>
    <name evidence="2" type="ORF">HMPREF1127_1076</name>
</gene>
<evidence type="ECO:0000313" key="3">
    <source>
        <dbReference type="Proteomes" id="UP000003120"/>
    </source>
</evidence>
<comment type="caution">
    <text evidence="2">The sequence shown here is derived from an EMBL/GenBank/DDBJ whole genome shotgun (WGS) entry which is preliminary data.</text>
</comment>
<protein>
    <submittedName>
        <fullName evidence="2">Uncharacterized protein</fullName>
    </submittedName>
</protein>
<dbReference type="AlphaFoldDB" id="A0AAN3VX67"/>